<proteinExistence type="predicted"/>
<evidence type="ECO:0000313" key="2">
    <source>
        <dbReference type="Proteomes" id="UP000241426"/>
    </source>
</evidence>
<comment type="caution">
    <text evidence="1">The sequence shown here is derived from an EMBL/GenBank/DDBJ whole genome shotgun (WGS) entry which is preliminary data.</text>
</comment>
<reference evidence="1 2" key="1">
    <citation type="submission" date="2018-01" db="EMBL/GenBank/DDBJ databases">
        <title>Whole genome sequencing of Histamine producing bacteria.</title>
        <authorList>
            <person name="Butler K."/>
        </authorList>
    </citation>
    <scope>NUCLEOTIDE SEQUENCE [LARGE SCALE GENOMIC DNA]</scope>
    <source>
        <strain evidence="1 2">FS-7.2</strain>
    </source>
</reference>
<dbReference type="RefSeq" id="WP_107289153.1">
    <property type="nucleotide sequence ID" value="NZ_PYNF01000003.1"/>
</dbReference>
<organism evidence="1 2">
    <name type="scientific">Photobacterium kishitanii</name>
    <dbReference type="NCBI Taxonomy" id="318456"/>
    <lineage>
        <taxon>Bacteria</taxon>
        <taxon>Pseudomonadati</taxon>
        <taxon>Pseudomonadota</taxon>
        <taxon>Gammaproteobacteria</taxon>
        <taxon>Vibrionales</taxon>
        <taxon>Vibrionaceae</taxon>
        <taxon>Photobacterium</taxon>
    </lineage>
</organism>
<protein>
    <submittedName>
        <fullName evidence="1">Uncharacterized protein</fullName>
    </submittedName>
</protein>
<name>A0A2T3KLJ2_9GAMM</name>
<evidence type="ECO:0000313" key="1">
    <source>
        <dbReference type="EMBL" id="PSV00523.1"/>
    </source>
</evidence>
<dbReference type="AlphaFoldDB" id="A0A2T3KLJ2"/>
<accession>A0A2T3KLJ2</accession>
<dbReference type="EMBL" id="PYNF01000003">
    <property type="protein sequence ID" value="PSV00523.1"/>
    <property type="molecule type" value="Genomic_DNA"/>
</dbReference>
<gene>
    <name evidence="1" type="ORF">C9J27_05155</name>
</gene>
<dbReference type="Proteomes" id="UP000241426">
    <property type="component" value="Unassembled WGS sequence"/>
</dbReference>
<sequence length="133" mass="15424">MLNTNDSLLLRVFDEIDASLIKKATCVSFDSREIHNRLLKYVSESDLKALGIDTLMNMTYKEVYDFCIWFDEKTNITVIYTYVGESFDDCEFSVMLSGTRVREVFPKKQKYNDGLEFSEVEALFKKAVSVLLK</sequence>